<evidence type="ECO:0000256" key="2">
    <source>
        <dbReference type="ARBA" id="ARBA00023125"/>
    </source>
</evidence>
<dbReference type="Pfam" id="PF07702">
    <property type="entry name" value="UTRA"/>
    <property type="match status" value="1"/>
</dbReference>
<dbReference type="GO" id="GO:0003677">
    <property type="term" value="F:DNA binding"/>
    <property type="evidence" value="ECO:0007669"/>
    <property type="project" value="UniProtKB-KW"/>
</dbReference>
<sequence length="262" mass="29348">MSSRPEQVPDDGDVLDPDVAMQVQIYRHLRSEILDGLWVGRTDFPTERDLATRFGVSVITSRAALERLASEGMLIRRRGVRTRAVHTVTEPGPQPPPLTSVSTGRGRAGRMKIRLLEAGVGIAPAAACRTFGLSPGSHLWQCVRLRTLDGRPDIVTQNVQPTEVGLRHTRRMLENKPMAQIFQAEEVEIATMHRRFTVGLPPPLVARHLRISIDQTVLVTFLIAYARSGEVVEWLRAYSHPDRIEPEEVLDLTTDSWQISLE</sequence>
<name>A0A6B3BLH4_9ACTN</name>
<dbReference type="InterPro" id="IPR028978">
    <property type="entry name" value="Chorismate_lyase_/UTRA_dom_sf"/>
</dbReference>
<evidence type="ECO:0000256" key="3">
    <source>
        <dbReference type="ARBA" id="ARBA00023163"/>
    </source>
</evidence>
<dbReference type="InterPro" id="IPR036388">
    <property type="entry name" value="WH-like_DNA-bd_sf"/>
</dbReference>
<comment type="caution">
    <text evidence="5">The sequence shown here is derived from an EMBL/GenBank/DDBJ whole genome shotgun (WGS) entry which is preliminary data.</text>
</comment>
<keyword evidence="3" id="KW-0804">Transcription</keyword>
<dbReference type="EMBL" id="JAAGLU010000003">
    <property type="protein sequence ID" value="NEC85072.1"/>
    <property type="molecule type" value="Genomic_DNA"/>
</dbReference>
<keyword evidence="1" id="KW-0805">Transcription regulation</keyword>
<dbReference type="SMART" id="SM00866">
    <property type="entry name" value="UTRA"/>
    <property type="match status" value="1"/>
</dbReference>
<evidence type="ECO:0000259" key="4">
    <source>
        <dbReference type="PROSITE" id="PS50949"/>
    </source>
</evidence>
<organism evidence="5">
    <name type="scientific">Streptomyces sp. SID12501</name>
    <dbReference type="NCBI Taxonomy" id="2706042"/>
    <lineage>
        <taxon>Bacteria</taxon>
        <taxon>Bacillati</taxon>
        <taxon>Actinomycetota</taxon>
        <taxon>Actinomycetes</taxon>
        <taxon>Kitasatosporales</taxon>
        <taxon>Streptomycetaceae</taxon>
        <taxon>Streptomyces</taxon>
    </lineage>
</organism>
<dbReference type="PANTHER" id="PTHR44846">
    <property type="entry name" value="MANNOSYL-D-GLYCERATE TRANSPORT/METABOLISM SYSTEM REPRESSOR MNGR-RELATED"/>
    <property type="match status" value="1"/>
</dbReference>
<dbReference type="PROSITE" id="PS50949">
    <property type="entry name" value="HTH_GNTR"/>
    <property type="match status" value="1"/>
</dbReference>
<dbReference type="Gene3D" id="1.10.10.10">
    <property type="entry name" value="Winged helix-like DNA-binding domain superfamily/Winged helix DNA-binding domain"/>
    <property type="match status" value="1"/>
</dbReference>
<dbReference type="InterPro" id="IPR011663">
    <property type="entry name" value="UTRA"/>
</dbReference>
<accession>A0A6B3BLH4</accession>
<gene>
    <name evidence="5" type="ORF">G3I71_04180</name>
</gene>
<dbReference type="SUPFAM" id="SSF64288">
    <property type="entry name" value="Chorismate lyase-like"/>
    <property type="match status" value="1"/>
</dbReference>
<dbReference type="GO" id="GO:0045892">
    <property type="term" value="P:negative regulation of DNA-templated transcription"/>
    <property type="evidence" value="ECO:0007669"/>
    <property type="project" value="TreeGrafter"/>
</dbReference>
<dbReference type="CDD" id="cd07377">
    <property type="entry name" value="WHTH_GntR"/>
    <property type="match status" value="1"/>
</dbReference>
<dbReference type="PANTHER" id="PTHR44846:SF1">
    <property type="entry name" value="MANNOSYL-D-GLYCERATE TRANSPORT_METABOLISM SYSTEM REPRESSOR MNGR-RELATED"/>
    <property type="match status" value="1"/>
</dbReference>
<dbReference type="GO" id="GO:0003700">
    <property type="term" value="F:DNA-binding transcription factor activity"/>
    <property type="evidence" value="ECO:0007669"/>
    <property type="project" value="InterPro"/>
</dbReference>
<dbReference type="PRINTS" id="PR00035">
    <property type="entry name" value="HTHGNTR"/>
</dbReference>
<dbReference type="InterPro" id="IPR050679">
    <property type="entry name" value="Bact_HTH_transcr_reg"/>
</dbReference>
<dbReference type="SMART" id="SM00345">
    <property type="entry name" value="HTH_GNTR"/>
    <property type="match status" value="1"/>
</dbReference>
<evidence type="ECO:0000256" key="1">
    <source>
        <dbReference type="ARBA" id="ARBA00023015"/>
    </source>
</evidence>
<dbReference type="InterPro" id="IPR036390">
    <property type="entry name" value="WH_DNA-bd_sf"/>
</dbReference>
<dbReference type="AlphaFoldDB" id="A0A6B3BLH4"/>
<proteinExistence type="predicted"/>
<feature type="domain" description="HTH gntR-type" evidence="4">
    <location>
        <begin position="19"/>
        <end position="88"/>
    </location>
</feature>
<protein>
    <submittedName>
        <fullName evidence="5">GntR family transcriptional regulator</fullName>
    </submittedName>
</protein>
<reference evidence="5" key="1">
    <citation type="submission" date="2020-01" db="EMBL/GenBank/DDBJ databases">
        <title>Insect and environment-associated Actinomycetes.</title>
        <authorList>
            <person name="Currrie C."/>
            <person name="Chevrette M."/>
            <person name="Carlson C."/>
            <person name="Stubbendieck R."/>
            <person name="Wendt-Pienkowski E."/>
        </authorList>
    </citation>
    <scope>NUCLEOTIDE SEQUENCE</scope>
    <source>
        <strain evidence="5">SID12501</strain>
    </source>
</reference>
<dbReference type="RefSeq" id="WP_164312537.1">
    <property type="nucleotide sequence ID" value="NZ_JAAGLU010000003.1"/>
</dbReference>
<dbReference type="Pfam" id="PF00392">
    <property type="entry name" value="GntR"/>
    <property type="match status" value="1"/>
</dbReference>
<dbReference type="InterPro" id="IPR000524">
    <property type="entry name" value="Tscrpt_reg_HTH_GntR"/>
</dbReference>
<keyword evidence="2" id="KW-0238">DNA-binding</keyword>
<evidence type="ECO:0000313" key="5">
    <source>
        <dbReference type="EMBL" id="NEC85072.1"/>
    </source>
</evidence>
<dbReference type="SUPFAM" id="SSF46785">
    <property type="entry name" value="Winged helix' DNA-binding domain"/>
    <property type="match status" value="1"/>
</dbReference>
<dbReference type="Gene3D" id="3.40.1410.10">
    <property type="entry name" value="Chorismate lyase-like"/>
    <property type="match status" value="1"/>
</dbReference>